<protein>
    <recommendedName>
        <fullName evidence="4">Type II secretion system protein GspF domain-containing protein</fullName>
    </recommendedName>
</protein>
<evidence type="ECO:0000313" key="3">
    <source>
        <dbReference type="Proteomes" id="UP000316213"/>
    </source>
</evidence>
<sequence length="263" mass="28949">MNRSSIGRDAELEVWRHVRIEARRRLSGTLTIGFVYLLLALLVGAFLIHAVEDVAHDTVYLQGWNQETLELRWMTELIWGYVGIGILALVGYVMAMLMIHHRLPGTTWQMIASTPWVGSTMRIVAVADFCQSMFHSLGDSLTYDQAFSKAAVEMQSDGLKPWSTGAAEQIRSGRSIGQVLSSCPTREGSIMALAAMTQSQISADQSLRVWHDAATECHELIASRLQRTIQVISIFCLLGSVGLAAFAMLVSTRFMASVLGGLT</sequence>
<feature type="transmembrane region" description="Helical" evidence="1">
    <location>
        <begin position="26"/>
        <end position="51"/>
    </location>
</feature>
<organism evidence="2 3">
    <name type="scientific">Neorhodopirellula pilleata</name>
    <dbReference type="NCBI Taxonomy" id="2714738"/>
    <lineage>
        <taxon>Bacteria</taxon>
        <taxon>Pseudomonadati</taxon>
        <taxon>Planctomycetota</taxon>
        <taxon>Planctomycetia</taxon>
        <taxon>Pirellulales</taxon>
        <taxon>Pirellulaceae</taxon>
        <taxon>Neorhodopirellula</taxon>
    </lineage>
</organism>
<name>A0A5C5ZYH9_9BACT</name>
<feature type="transmembrane region" description="Helical" evidence="1">
    <location>
        <begin position="231"/>
        <end position="256"/>
    </location>
</feature>
<gene>
    <name evidence="2" type="ORF">Pla100_47830</name>
</gene>
<comment type="caution">
    <text evidence="2">The sequence shown here is derived from an EMBL/GenBank/DDBJ whole genome shotgun (WGS) entry which is preliminary data.</text>
</comment>
<dbReference type="AlphaFoldDB" id="A0A5C5ZYH9"/>
<dbReference type="RefSeq" id="WP_197168171.1">
    <property type="nucleotide sequence ID" value="NZ_SJPM01000012.1"/>
</dbReference>
<feature type="transmembrane region" description="Helical" evidence="1">
    <location>
        <begin position="78"/>
        <end position="99"/>
    </location>
</feature>
<keyword evidence="1" id="KW-1133">Transmembrane helix</keyword>
<keyword evidence="3" id="KW-1185">Reference proteome</keyword>
<keyword evidence="1" id="KW-0472">Membrane</keyword>
<evidence type="ECO:0008006" key="4">
    <source>
        <dbReference type="Google" id="ProtNLM"/>
    </source>
</evidence>
<keyword evidence="1" id="KW-0812">Transmembrane</keyword>
<dbReference type="EMBL" id="SJPM01000012">
    <property type="protein sequence ID" value="TWT92246.1"/>
    <property type="molecule type" value="Genomic_DNA"/>
</dbReference>
<dbReference type="Proteomes" id="UP000316213">
    <property type="component" value="Unassembled WGS sequence"/>
</dbReference>
<reference evidence="2 3" key="1">
    <citation type="submission" date="2019-02" db="EMBL/GenBank/DDBJ databases">
        <title>Deep-cultivation of Planctomycetes and their phenomic and genomic characterization uncovers novel biology.</title>
        <authorList>
            <person name="Wiegand S."/>
            <person name="Jogler M."/>
            <person name="Boedeker C."/>
            <person name="Pinto D."/>
            <person name="Vollmers J."/>
            <person name="Rivas-Marin E."/>
            <person name="Kohn T."/>
            <person name="Peeters S.H."/>
            <person name="Heuer A."/>
            <person name="Rast P."/>
            <person name="Oberbeckmann S."/>
            <person name="Bunk B."/>
            <person name="Jeske O."/>
            <person name="Meyerdierks A."/>
            <person name="Storesund J.E."/>
            <person name="Kallscheuer N."/>
            <person name="Luecker S."/>
            <person name="Lage O.M."/>
            <person name="Pohl T."/>
            <person name="Merkel B.J."/>
            <person name="Hornburger P."/>
            <person name="Mueller R.-W."/>
            <person name="Bruemmer F."/>
            <person name="Labrenz M."/>
            <person name="Spormann A.M."/>
            <person name="Op Den Camp H."/>
            <person name="Overmann J."/>
            <person name="Amann R."/>
            <person name="Jetten M.S.M."/>
            <person name="Mascher T."/>
            <person name="Medema M.H."/>
            <person name="Devos D.P."/>
            <person name="Kaster A.-K."/>
            <person name="Ovreas L."/>
            <person name="Rohde M."/>
            <person name="Galperin M.Y."/>
            <person name="Jogler C."/>
        </authorList>
    </citation>
    <scope>NUCLEOTIDE SEQUENCE [LARGE SCALE GENOMIC DNA]</scope>
    <source>
        <strain evidence="2 3">Pla100</strain>
    </source>
</reference>
<proteinExistence type="predicted"/>
<evidence type="ECO:0000256" key="1">
    <source>
        <dbReference type="SAM" id="Phobius"/>
    </source>
</evidence>
<evidence type="ECO:0000313" key="2">
    <source>
        <dbReference type="EMBL" id="TWT92246.1"/>
    </source>
</evidence>
<accession>A0A5C5ZYH9</accession>